<evidence type="ECO:0000313" key="2">
    <source>
        <dbReference type="EMBL" id="EUB58772.1"/>
    </source>
</evidence>
<dbReference type="GeneID" id="36342036"/>
<dbReference type="EMBL" id="APAU02000055">
    <property type="protein sequence ID" value="EUB58772.1"/>
    <property type="molecule type" value="Genomic_DNA"/>
</dbReference>
<sequence>MVSGLPDNCGASPCREFHFRRASGRVRTRRTSSDSMENKEVSVEASVLQLGA</sequence>
<dbReference type="CTD" id="36342036"/>
<name>W6UKZ9_ECHGR</name>
<protein>
    <submittedName>
        <fullName evidence="2">Uncharacterized protein</fullName>
    </submittedName>
</protein>
<organism evidence="2 3">
    <name type="scientific">Echinococcus granulosus</name>
    <name type="common">Hydatid tapeworm</name>
    <dbReference type="NCBI Taxonomy" id="6210"/>
    <lineage>
        <taxon>Eukaryota</taxon>
        <taxon>Metazoa</taxon>
        <taxon>Spiralia</taxon>
        <taxon>Lophotrochozoa</taxon>
        <taxon>Platyhelminthes</taxon>
        <taxon>Cestoda</taxon>
        <taxon>Eucestoda</taxon>
        <taxon>Cyclophyllidea</taxon>
        <taxon>Taeniidae</taxon>
        <taxon>Echinococcus</taxon>
        <taxon>Echinococcus granulosus group</taxon>
    </lineage>
</organism>
<accession>W6UKZ9</accession>
<keyword evidence="3" id="KW-1185">Reference proteome</keyword>
<proteinExistence type="predicted"/>
<dbReference type="RefSeq" id="XP_024349968.1">
    <property type="nucleotide sequence ID" value="XM_024495570.1"/>
</dbReference>
<feature type="region of interest" description="Disordered" evidence="1">
    <location>
        <begin position="23"/>
        <end position="52"/>
    </location>
</feature>
<evidence type="ECO:0000313" key="3">
    <source>
        <dbReference type="Proteomes" id="UP000019149"/>
    </source>
</evidence>
<dbReference type="Proteomes" id="UP000019149">
    <property type="component" value="Unassembled WGS sequence"/>
</dbReference>
<dbReference type="AlphaFoldDB" id="W6UKZ9"/>
<reference evidence="2 3" key="1">
    <citation type="journal article" date="2013" name="Nat. Genet.">
        <title>The genome of the hydatid tapeworm Echinococcus granulosus.</title>
        <authorList>
            <person name="Zheng H."/>
            <person name="Zhang W."/>
            <person name="Zhang L."/>
            <person name="Zhang Z."/>
            <person name="Li J."/>
            <person name="Lu G."/>
            <person name="Zhu Y."/>
            <person name="Wang Y."/>
            <person name="Huang Y."/>
            <person name="Liu J."/>
            <person name="Kang H."/>
            <person name="Chen J."/>
            <person name="Wang L."/>
            <person name="Chen A."/>
            <person name="Yu S."/>
            <person name="Gao Z."/>
            <person name="Jin L."/>
            <person name="Gu W."/>
            <person name="Wang Z."/>
            <person name="Zhao L."/>
            <person name="Shi B."/>
            <person name="Wen H."/>
            <person name="Lin R."/>
            <person name="Jones M.K."/>
            <person name="Brejova B."/>
            <person name="Vinar T."/>
            <person name="Zhao G."/>
            <person name="McManus D.P."/>
            <person name="Chen Z."/>
            <person name="Zhou Y."/>
            <person name="Wang S."/>
        </authorList>
    </citation>
    <scope>NUCLEOTIDE SEQUENCE [LARGE SCALE GENOMIC DNA]</scope>
</reference>
<dbReference type="KEGG" id="egl:EGR_06321"/>
<gene>
    <name evidence="2" type="ORF">EGR_06321</name>
</gene>
<comment type="caution">
    <text evidence="2">The sequence shown here is derived from an EMBL/GenBank/DDBJ whole genome shotgun (WGS) entry which is preliminary data.</text>
</comment>
<evidence type="ECO:0000256" key="1">
    <source>
        <dbReference type="SAM" id="MobiDB-lite"/>
    </source>
</evidence>